<evidence type="ECO:0000256" key="1">
    <source>
        <dbReference type="SAM" id="MobiDB-lite"/>
    </source>
</evidence>
<comment type="caution">
    <text evidence="2">The sequence shown here is derived from an EMBL/GenBank/DDBJ whole genome shotgun (WGS) entry which is preliminary data.</text>
</comment>
<feature type="compositionally biased region" description="Pro residues" evidence="1">
    <location>
        <begin position="253"/>
        <end position="273"/>
    </location>
</feature>
<evidence type="ECO:0008006" key="4">
    <source>
        <dbReference type="Google" id="ProtNLM"/>
    </source>
</evidence>
<evidence type="ECO:0000313" key="2">
    <source>
        <dbReference type="EMBL" id="MCO6414704.1"/>
    </source>
</evidence>
<protein>
    <recommendedName>
        <fullName evidence="4">DUF4439 domain-containing protein</fullName>
    </recommendedName>
</protein>
<reference evidence="2 3" key="1">
    <citation type="submission" date="2021-12" db="EMBL/GenBank/DDBJ databases">
        <title>Siccirubricoccus leaddurans sp. nov., a high concentration Zn2+ tolerance bacterium.</title>
        <authorList>
            <person name="Cao Y."/>
        </authorList>
    </citation>
    <scope>NUCLEOTIDE SEQUENCE [LARGE SCALE GENOMIC DNA]</scope>
    <source>
        <strain evidence="2 3">KC 17139</strain>
    </source>
</reference>
<feature type="compositionally biased region" description="Polar residues" evidence="1">
    <location>
        <begin position="228"/>
        <end position="237"/>
    </location>
</feature>
<dbReference type="RefSeq" id="WP_252951294.1">
    <property type="nucleotide sequence ID" value="NZ_JAFIRR010000006.1"/>
</dbReference>
<name>A0ABT1D0B9_9PROT</name>
<feature type="region of interest" description="Disordered" evidence="1">
    <location>
        <begin position="228"/>
        <end position="275"/>
    </location>
</feature>
<proteinExistence type="predicted"/>
<keyword evidence="3" id="KW-1185">Reference proteome</keyword>
<evidence type="ECO:0000313" key="3">
    <source>
        <dbReference type="Proteomes" id="UP001523392"/>
    </source>
</evidence>
<sequence length="354" mass="36365">MVSRSILGLGGLLAAALPLAGCGGLNAGPPSPLPNHSQALEQFAAVYSPDKVAACLALPVAAQRDCRDTIGYALLTAIDLRYAEFEASFFDATRYGGFGTTLVSLGLTSAASVSSVGAANILAALGTGVTGVREAFGRDVLVDRTSAALMTAMRSERARYVLRIRAGLRRQPEDYPLGWALSDLYAYYRAGTLPGALSAVTRAVGAEAQQAQDNVTWQALTGKTLAETRSVSQSQVVPETPAPGAGGTAPQAAPRPPGIAAPRPAPPPPPAPPLTEEERAANACLLRGFAAPGTSGRVVAEMVALGLTSADQQRAFLTRPEAQAGRVAMARRICPLAPATPPPIAPGPSPTPQQ</sequence>
<organism evidence="2 3">
    <name type="scientific">Siccirubricoccus soli</name>
    <dbReference type="NCBI Taxonomy" id="2899147"/>
    <lineage>
        <taxon>Bacteria</taxon>
        <taxon>Pseudomonadati</taxon>
        <taxon>Pseudomonadota</taxon>
        <taxon>Alphaproteobacteria</taxon>
        <taxon>Acetobacterales</taxon>
        <taxon>Roseomonadaceae</taxon>
        <taxon>Siccirubricoccus</taxon>
    </lineage>
</organism>
<gene>
    <name evidence="2" type="ORF">JYK14_00725</name>
</gene>
<dbReference type="Proteomes" id="UP001523392">
    <property type="component" value="Unassembled WGS sequence"/>
</dbReference>
<accession>A0ABT1D0B9</accession>
<dbReference type="EMBL" id="JAFIRR010000006">
    <property type="protein sequence ID" value="MCO6414704.1"/>
    <property type="molecule type" value="Genomic_DNA"/>
</dbReference>
<feature type="compositionally biased region" description="Low complexity" evidence="1">
    <location>
        <begin position="238"/>
        <end position="252"/>
    </location>
</feature>